<dbReference type="InterPro" id="IPR017968">
    <property type="entry name" value="Acylphosphatase_CS"/>
</dbReference>
<accession>A0ABS3DTD5</accession>
<dbReference type="PROSITE" id="PS51160">
    <property type="entry name" value="ACYLPHOSPHATASE_3"/>
    <property type="match status" value="1"/>
</dbReference>
<dbReference type="InterPro" id="IPR036046">
    <property type="entry name" value="Acylphosphatase-like_dom_sf"/>
</dbReference>
<dbReference type="Gene3D" id="3.30.70.100">
    <property type="match status" value="1"/>
</dbReference>
<dbReference type="PROSITE" id="PS00150">
    <property type="entry name" value="ACYLPHOSPHATASE_1"/>
    <property type="match status" value="1"/>
</dbReference>
<evidence type="ECO:0000256" key="1">
    <source>
        <dbReference type="ARBA" id="ARBA00005614"/>
    </source>
</evidence>
<evidence type="ECO:0000313" key="9">
    <source>
        <dbReference type="Proteomes" id="UP000663970"/>
    </source>
</evidence>
<sequence>MENNRILVHGRVQGVGFRASAKQMAEQLGVTGWVKNQPDGTVLIEAEAEEGQLKRFIEKINEGPTPFSQVESLDITTHDEIQGYSRFKVVH</sequence>
<dbReference type="InterPro" id="IPR001792">
    <property type="entry name" value="Acylphosphatase-like_dom"/>
</dbReference>
<comment type="similarity">
    <text evidence="1 6">Belongs to the acylphosphatase family.</text>
</comment>
<dbReference type="SUPFAM" id="SSF54975">
    <property type="entry name" value="Acylphosphatase/BLUF domain-like"/>
    <property type="match status" value="1"/>
</dbReference>
<evidence type="ECO:0000259" key="7">
    <source>
        <dbReference type="PROSITE" id="PS51160"/>
    </source>
</evidence>
<reference evidence="8 9" key="1">
    <citation type="submission" date="2020-12" db="EMBL/GenBank/DDBJ databases">
        <title>Oil enriched cultivation method for isolating marine PHA-producing bacteria.</title>
        <authorList>
            <person name="Zheng W."/>
            <person name="Yu S."/>
            <person name="Huang Y."/>
        </authorList>
    </citation>
    <scope>NUCLEOTIDE SEQUENCE [LARGE SCALE GENOMIC DNA]</scope>
    <source>
        <strain evidence="8 9">SY-2-6</strain>
    </source>
</reference>
<feature type="domain" description="Acylphosphatase-like" evidence="7">
    <location>
        <begin position="3"/>
        <end position="91"/>
    </location>
</feature>
<evidence type="ECO:0000313" key="8">
    <source>
        <dbReference type="EMBL" id="MBN8234604.1"/>
    </source>
</evidence>
<dbReference type="PRINTS" id="PR00112">
    <property type="entry name" value="ACYLPHPHTASE"/>
</dbReference>
<evidence type="ECO:0000256" key="5">
    <source>
        <dbReference type="PROSITE-ProRule" id="PRU00520"/>
    </source>
</evidence>
<gene>
    <name evidence="8" type="ORF">JF544_05050</name>
</gene>
<dbReference type="PANTHER" id="PTHR47268">
    <property type="entry name" value="ACYLPHOSPHATASE"/>
    <property type="match status" value="1"/>
</dbReference>
<comment type="caution">
    <text evidence="8">The sequence shown here is derived from an EMBL/GenBank/DDBJ whole genome shotgun (WGS) entry which is preliminary data.</text>
</comment>
<dbReference type="Pfam" id="PF00708">
    <property type="entry name" value="Acylphosphatase"/>
    <property type="match status" value="1"/>
</dbReference>
<feature type="active site" evidence="5">
    <location>
        <position position="36"/>
    </location>
</feature>
<protein>
    <recommendedName>
        <fullName evidence="3 5">acylphosphatase</fullName>
        <ecNumber evidence="2 5">3.6.1.7</ecNumber>
    </recommendedName>
</protein>
<feature type="active site" evidence="5">
    <location>
        <position position="18"/>
    </location>
</feature>
<organism evidence="8 9">
    <name type="scientific">Halobacillus kuroshimensis</name>
    <dbReference type="NCBI Taxonomy" id="302481"/>
    <lineage>
        <taxon>Bacteria</taxon>
        <taxon>Bacillati</taxon>
        <taxon>Bacillota</taxon>
        <taxon>Bacilli</taxon>
        <taxon>Bacillales</taxon>
        <taxon>Bacillaceae</taxon>
        <taxon>Halobacillus</taxon>
    </lineage>
</organism>
<dbReference type="EC" id="3.6.1.7" evidence="2 5"/>
<evidence type="ECO:0000256" key="6">
    <source>
        <dbReference type="RuleBase" id="RU004168"/>
    </source>
</evidence>
<proteinExistence type="inferred from homology"/>
<comment type="catalytic activity">
    <reaction evidence="4 5">
        <text>an acyl phosphate + H2O = a carboxylate + phosphate + H(+)</text>
        <dbReference type="Rhea" id="RHEA:14965"/>
        <dbReference type="ChEBI" id="CHEBI:15377"/>
        <dbReference type="ChEBI" id="CHEBI:15378"/>
        <dbReference type="ChEBI" id="CHEBI:29067"/>
        <dbReference type="ChEBI" id="CHEBI:43474"/>
        <dbReference type="ChEBI" id="CHEBI:59918"/>
        <dbReference type="EC" id="3.6.1.7"/>
    </reaction>
</comment>
<name>A0ABS3DTD5_9BACI</name>
<dbReference type="InterPro" id="IPR020456">
    <property type="entry name" value="Acylphosphatase"/>
</dbReference>
<dbReference type="EMBL" id="JAEKJY010000001">
    <property type="protein sequence ID" value="MBN8234604.1"/>
    <property type="molecule type" value="Genomic_DNA"/>
</dbReference>
<dbReference type="RefSeq" id="WP_027954348.1">
    <property type="nucleotide sequence ID" value="NZ_JAEKJY010000001.1"/>
</dbReference>
<evidence type="ECO:0000256" key="3">
    <source>
        <dbReference type="ARBA" id="ARBA00015991"/>
    </source>
</evidence>
<keyword evidence="5" id="KW-0378">Hydrolase</keyword>
<dbReference type="PANTHER" id="PTHR47268:SF4">
    <property type="entry name" value="ACYLPHOSPHATASE"/>
    <property type="match status" value="1"/>
</dbReference>
<dbReference type="Proteomes" id="UP000663970">
    <property type="component" value="Unassembled WGS sequence"/>
</dbReference>
<evidence type="ECO:0000256" key="4">
    <source>
        <dbReference type="ARBA" id="ARBA00047645"/>
    </source>
</evidence>
<evidence type="ECO:0000256" key="2">
    <source>
        <dbReference type="ARBA" id="ARBA00012150"/>
    </source>
</evidence>
<keyword evidence="9" id="KW-1185">Reference proteome</keyword>